<accession>A0A916JEU5</accession>
<gene>
    <name evidence="1" type="ORF">DYBT9275_02785</name>
</gene>
<reference evidence="1" key="1">
    <citation type="submission" date="2021-04" db="EMBL/GenBank/DDBJ databases">
        <authorList>
            <person name="Rodrigo-Torres L."/>
            <person name="Arahal R. D."/>
            <person name="Lucena T."/>
        </authorList>
    </citation>
    <scope>NUCLEOTIDE SEQUENCE</scope>
    <source>
        <strain evidence="1">CECT 9275</strain>
    </source>
</reference>
<comment type="caution">
    <text evidence="1">The sequence shown here is derived from an EMBL/GenBank/DDBJ whole genome shotgun (WGS) entry which is preliminary data.</text>
</comment>
<evidence type="ECO:0000313" key="1">
    <source>
        <dbReference type="EMBL" id="CAG5002009.1"/>
    </source>
</evidence>
<dbReference type="AlphaFoldDB" id="A0A916JEU5"/>
<keyword evidence="2" id="KW-1185">Reference proteome</keyword>
<sequence>MKSKWIILIIIVLTGIGGSPRSQSDKVQPKQAKYDIVDSIRIKIDSIEAIKKQIPEIASNVVEKTNTLKVLIKEQKVQGDLIKTTLNAIRYDRRWIGDVQEVKPKKDSLIIKTEIKPIEE</sequence>
<evidence type="ECO:0000313" key="2">
    <source>
        <dbReference type="Proteomes" id="UP000680038"/>
    </source>
</evidence>
<organism evidence="1 2">
    <name type="scientific">Dyadobacter helix</name>
    <dbReference type="NCBI Taxonomy" id="2822344"/>
    <lineage>
        <taxon>Bacteria</taxon>
        <taxon>Pseudomonadati</taxon>
        <taxon>Bacteroidota</taxon>
        <taxon>Cytophagia</taxon>
        <taxon>Cytophagales</taxon>
        <taxon>Spirosomataceae</taxon>
        <taxon>Dyadobacter</taxon>
    </lineage>
</organism>
<protein>
    <submittedName>
        <fullName evidence="1">Uncharacterized protein</fullName>
    </submittedName>
</protein>
<dbReference type="RefSeq" id="WP_215239355.1">
    <property type="nucleotide sequence ID" value="NZ_CAJRAF010000002.1"/>
</dbReference>
<dbReference type="EMBL" id="CAJRAF010000002">
    <property type="protein sequence ID" value="CAG5002009.1"/>
    <property type="molecule type" value="Genomic_DNA"/>
</dbReference>
<proteinExistence type="predicted"/>
<name>A0A916JEU5_9BACT</name>
<dbReference type="Proteomes" id="UP000680038">
    <property type="component" value="Unassembled WGS sequence"/>
</dbReference>